<reference evidence="1" key="1">
    <citation type="submission" date="2020-08" db="EMBL/GenBank/DDBJ databases">
        <title>Genome sequencing and assembly of the red palm weevil Rhynchophorus ferrugineus.</title>
        <authorList>
            <person name="Dias G.B."/>
            <person name="Bergman C.M."/>
            <person name="Manee M."/>
        </authorList>
    </citation>
    <scope>NUCLEOTIDE SEQUENCE</scope>
    <source>
        <strain evidence="1">AA-2017</strain>
        <tissue evidence="1">Whole larva</tissue>
    </source>
</reference>
<dbReference type="Proteomes" id="UP000625711">
    <property type="component" value="Unassembled WGS sequence"/>
</dbReference>
<proteinExistence type="predicted"/>
<name>A0A834IVB4_RHYFE</name>
<protein>
    <submittedName>
        <fullName evidence="1">Uncharacterized protein</fullName>
    </submittedName>
</protein>
<organism evidence="1 2">
    <name type="scientific">Rhynchophorus ferrugineus</name>
    <name type="common">Red palm weevil</name>
    <name type="synonym">Curculio ferrugineus</name>
    <dbReference type="NCBI Taxonomy" id="354439"/>
    <lineage>
        <taxon>Eukaryota</taxon>
        <taxon>Metazoa</taxon>
        <taxon>Ecdysozoa</taxon>
        <taxon>Arthropoda</taxon>
        <taxon>Hexapoda</taxon>
        <taxon>Insecta</taxon>
        <taxon>Pterygota</taxon>
        <taxon>Neoptera</taxon>
        <taxon>Endopterygota</taxon>
        <taxon>Coleoptera</taxon>
        <taxon>Polyphaga</taxon>
        <taxon>Cucujiformia</taxon>
        <taxon>Curculionidae</taxon>
        <taxon>Dryophthorinae</taxon>
        <taxon>Rhynchophorus</taxon>
    </lineage>
</organism>
<accession>A0A834IVB4</accession>
<dbReference type="AlphaFoldDB" id="A0A834IVB4"/>
<gene>
    <name evidence="1" type="ORF">GWI33_009957</name>
</gene>
<keyword evidence="2" id="KW-1185">Reference proteome</keyword>
<evidence type="ECO:0000313" key="1">
    <source>
        <dbReference type="EMBL" id="KAF7285772.1"/>
    </source>
</evidence>
<sequence length="83" mass="9781">MDLSDPFVSVTEPARWQIKLNQPFDCARPWNAHLDGPTAPGPKPNYESPEFRCPIRWEFVLMVFRWRTQISPETPIFPIKRAR</sequence>
<comment type="caution">
    <text evidence="1">The sequence shown here is derived from an EMBL/GenBank/DDBJ whole genome shotgun (WGS) entry which is preliminary data.</text>
</comment>
<dbReference type="EMBL" id="JAACXV010000044">
    <property type="protein sequence ID" value="KAF7285772.1"/>
    <property type="molecule type" value="Genomic_DNA"/>
</dbReference>
<evidence type="ECO:0000313" key="2">
    <source>
        <dbReference type="Proteomes" id="UP000625711"/>
    </source>
</evidence>